<name>A0A1H5V001_9RHOO</name>
<dbReference type="GO" id="GO:0016530">
    <property type="term" value="F:metallochaperone activity"/>
    <property type="evidence" value="ECO:0007669"/>
    <property type="project" value="TreeGrafter"/>
</dbReference>
<sequence length="182" mass="20246">MQTYKLLAVLLDYPGGEIIDDLRSAAAEKGGALGLVESIDRDRLFSAGEHARIAGFIDWALAQDQTELEGSYVKTFDLTPEHSLHLTHHVFGDDKNRGPALIDLSEYYKSFGLQHDEHEIPDYLPMMLEFVSQLEETEARVFLTDAVKVFNVLASNLEKAESPYAALVRVIENHSSLAKLAA</sequence>
<dbReference type="GO" id="GO:0016491">
    <property type="term" value="F:oxidoreductase activity"/>
    <property type="evidence" value="ECO:0007669"/>
    <property type="project" value="UniProtKB-KW"/>
</dbReference>
<dbReference type="Proteomes" id="UP000185739">
    <property type="component" value="Chromosome"/>
</dbReference>
<dbReference type="GO" id="GO:0042128">
    <property type="term" value="P:nitrate assimilation"/>
    <property type="evidence" value="ECO:0007669"/>
    <property type="project" value="TreeGrafter"/>
</dbReference>
<evidence type="ECO:0000313" key="1">
    <source>
        <dbReference type="EMBL" id="APR05387.1"/>
    </source>
</evidence>
<dbReference type="EMBL" id="CP018839">
    <property type="protein sequence ID" value="APR05387.1"/>
    <property type="molecule type" value="Genomic_DNA"/>
</dbReference>
<dbReference type="InterPro" id="IPR020945">
    <property type="entry name" value="DMSO/NO3_reduct_chaperone"/>
</dbReference>
<dbReference type="SUPFAM" id="SSF89155">
    <property type="entry name" value="TorD-like"/>
    <property type="match status" value="1"/>
</dbReference>
<dbReference type="NCBIfam" id="TIGR00684">
    <property type="entry name" value="narJ"/>
    <property type="match status" value="1"/>
</dbReference>
<dbReference type="OrthoDB" id="8478585at2"/>
<reference evidence="1 2" key="1">
    <citation type="submission" date="2016-12" db="EMBL/GenBank/DDBJ databases">
        <title>Complete genome sequence of Thauera chlorobenzoica, a Betaproteobacterium degrading haloaromatics anaerobically to CO2 and halides.</title>
        <authorList>
            <person name="Goris T."/>
            <person name="Mergelsberg M."/>
            <person name="Boll M."/>
        </authorList>
    </citation>
    <scope>NUCLEOTIDE SEQUENCE [LARGE SCALE GENOMIC DNA]</scope>
    <source>
        <strain evidence="1 2">3CB1</strain>
    </source>
</reference>
<dbReference type="GO" id="GO:0051131">
    <property type="term" value="P:chaperone-mediated protein complex assembly"/>
    <property type="evidence" value="ECO:0007669"/>
    <property type="project" value="InterPro"/>
</dbReference>
<dbReference type="EC" id="1.7.99.4" evidence="1"/>
<proteinExistence type="predicted"/>
<dbReference type="Pfam" id="PF02613">
    <property type="entry name" value="Nitrate_red_del"/>
    <property type="match status" value="1"/>
</dbReference>
<evidence type="ECO:0000313" key="2">
    <source>
        <dbReference type="Proteomes" id="UP000185739"/>
    </source>
</evidence>
<dbReference type="InterPro" id="IPR003765">
    <property type="entry name" value="NO3_reductase_chaperone_NarJ"/>
</dbReference>
<dbReference type="PANTHER" id="PTHR43680:SF2">
    <property type="entry name" value="NITRATE REDUCTASE MOLYBDENUM COFACTOR ASSEMBLY CHAPERONE NARJ"/>
    <property type="match status" value="1"/>
</dbReference>
<dbReference type="PANTHER" id="PTHR43680">
    <property type="entry name" value="NITRATE REDUCTASE MOLYBDENUM COFACTOR ASSEMBLY CHAPERONE"/>
    <property type="match status" value="1"/>
</dbReference>
<dbReference type="KEGG" id="tcl:Tchl_2561"/>
<dbReference type="Gene3D" id="1.10.3480.10">
    <property type="entry name" value="TorD-like"/>
    <property type="match status" value="1"/>
</dbReference>
<organism evidence="1 2">
    <name type="scientific">Thauera chlorobenzoica</name>
    <dbReference type="NCBI Taxonomy" id="96773"/>
    <lineage>
        <taxon>Bacteria</taxon>
        <taxon>Pseudomonadati</taxon>
        <taxon>Pseudomonadota</taxon>
        <taxon>Betaproteobacteria</taxon>
        <taxon>Rhodocyclales</taxon>
        <taxon>Zoogloeaceae</taxon>
        <taxon>Thauera</taxon>
    </lineage>
</organism>
<dbReference type="InterPro" id="IPR036411">
    <property type="entry name" value="TorD-like_sf"/>
</dbReference>
<keyword evidence="1" id="KW-0560">Oxidoreductase</keyword>
<dbReference type="STRING" id="96773.Tchl_2561"/>
<keyword evidence="2" id="KW-1185">Reference proteome</keyword>
<dbReference type="AlphaFoldDB" id="A0A1H5V001"/>
<dbReference type="GO" id="GO:0051082">
    <property type="term" value="F:unfolded protein binding"/>
    <property type="evidence" value="ECO:0007669"/>
    <property type="project" value="InterPro"/>
</dbReference>
<protein>
    <submittedName>
        <fullName evidence="1">Respiratory nitrate reductase delta chain</fullName>
        <ecNumber evidence="1">1.7.99.4</ecNumber>
    </submittedName>
</protein>
<dbReference type="RefSeq" id="WP_075148751.1">
    <property type="nucleotide sequence ID" value="NZ_CP018839.1"/>
</dbReference>
<accession>A0A1H5V001</accession>
<gene>
    <name evidence="1" type="ORF">Tchl_2561</name>
</gene>